<evidence type="ECO:0000313" key="1">
    <source>
        <dbReference type="EMBL" id="MBE9076544.1"/>
    </source>
</evidence>
<organism evidence="1 2">
    <name type="scientific">Vasconcelosia minhoensis LEGE 07310</name>
    <dbReference type="NCBI Taxonomy" id="915328"/>
    <lineage>
        <taxon>Bacteria</taxon>
        <taxon>Bacillati</taxon>
        <taxon>Cyanobacteriota</taxon>
        <taxon>Cyanophyceae</taxon>
        <taxon>Nodosilineales</taxon>
        <taxon>Cymatolegaceae</taxon>
        <taxon>Vasconcelosia</taxon>
        <taxon>Vasconcelosia minhoensis</taxon>
    </lineage>
</organism>
<dbReference type="EMBL" id="JADEXG010000007">
    <property type="protein sequence ID" value="MBE9076544.1"/>
    <property type="molecule type" value="Genomic_DNA"/>
</dbReference>
<name>A0A8J7ABE8_9CYAN</name>
<keyword evidence="2" id="KW-1185">Reference proteome</keyword>
<evidence type="ECO:0000313" key="2">
    <source>
        <dbReference type="Proteomes" id="UP000636505"/>
    </source>
</evidence>
<proteinExistence type="predicted"/>
<accession>A0A8J7ABE8</accession>
<dbReference type="AlphaFoldDB" id="A0A8J7ABE8"/>
<dbReference type="Proteomes" id="UP000636505">
    <property type="component" value="Unassembled WGS sequence"/>
</dbReference>
<comment type="caution">
    <text evidence="1">The sequence shown here is derived from an EMBL/GenBank/DDBJ whole genome shotgun (WGS) entry which is preliminary data.</text>
</comment>
<protein>
    <submittedName>
        <fullName evidence="1">Uncharacterized protein</fullName>
    </submittedName>
</protein>
<gene>
    <name evidence="1" type="ORF">IQ241_04415</name>
</gene>
<reference evidence="1" key="1">
    <citation type="submission" date="2020-10" db="EMBL/GenBank/DDBJ databases">
        <authorList>
            <person name="Castelo-Branco R."/>
            <person name="Eusebio N."/>
            <person name="Adriana R."/>
            <person name="Vieira A."/>
            <person name="Brugerolle De Fraissinette N."/>
            <person name="Rezende De Castro R."/>
            <person name="Schneider M.P."/>
            <person name="Vasconcelos V."/>
            <person name="Leao P.N."/>
        </authorList>
    </citation>
    <scope>NUCLEOTIDE SEQUENCE</scope>
    <source>
        <strain evidence="1">LEGE 07310</strain>
    </source>
</reference>
<sequence>MPQFATPLARQQATLMMQPALIRVIDNIRKQLDNSDWRGTYQEDFLWPEGTDERQQQDYFALQKQLSTASPEAYDRVQAQLQQLPQPMPVYTLCLEKPGEKQRRIDLWELCYRICAQNYDPDSSSESRLEIDQTLLDSETGALDWNQLDQKARRLVTEVFADLS</sequence>
<dbReference type="RefSeq" id="WP_193905208.1">
    <property type="nucleotide sequence ID" value="NZ_JADEXG010000007.1"/>
</dbReference>